<evidence type="ECO:0000256" key="1">
    <source>
        <dbReference type="ARBA" id="ARBA00004613"/>
    </source>
</evidence>
<dbReference type="AlphaFoldDB" id="A0A0F6YHA6"/>
<dbReference type="RefSeq" id="WP_053231221.1">
    <property type="nucleotide sequence ID" value="NZ_CP011125.1"/>
</dbReference>
<dbReference type="SUPFAM" id="SSF103647">
    <property type="entry name" value="TSP type-3 repeat"/>
    <property type="match status" value="2"/>
</dbReference>
<gene>
    <name evidence="7" type="ORF">DB32_000950</name>
</gene>
<feature type="compositionally biased region" description="Acidic residues" evidence="5">
    <location>
        <begin position="44"/>
        <end position="56"/>
    </location>
</feature>
<name>A0A0F6YHA6_9BACT</name>
<keyword evidence="2" id="KW-0964">Secreted</keyword>
<evidence type="ECO:0000256" key="5">
    <source>
        <dbReference type="SAM" id="MobiDB-lite"/>
    </source>
</evidence>
<dbReference type="GO" id="GO:0005509">
    <property type="term" value="F:calcium ion binding"/>
    <property type="evidence" value="ECO:0007669"/>
    <property type="project" value="InterPro"/>
</dbReference>
<dbReference type="InterPro" id="IPR028974">
    <property type="entry name" value="TSP_type-3_rpt"/>
</dbReference>
<feature type="chain" id="PRO_5002512653" evidence="6">
    <location>
        <begin position="24"/>
        <end position="674"/>
    </location>
</feature>
<proteinExistence type="predicted"/>
<comment type="subcellular location">
    <subcellularLocation>
        <location evidence="1">Secreted</location>
    </subcellularLocation>
</comment>
<feature type="compositionally biased region" description="Acidic residues" evidence="5">
    <location>
        <begin position="174"/>
        <end position="215"/>
    </location>
</feature>
<dbReference type="Gene3D" id="4.10.1080.10">
    <property type="entry name" value="TSP type-3 repeat"/>
    <property type="match status" value="2"/>
</dbReference>
<dbReference type="EMBL" id="CP011125">
    <property type="protein sequence ID" value="AKF03801.1"/>
    <property type="molecule type" value="Genomic_DNA"/>
</dbReference>
<evidence type="ECO:0000256" key="4">
    <source>
        <dbReference type="ARBA" id="ARBA00022837"/>
    </source>
</evidence>
<dbReference type="InterPro" id="IPR059100">
    <property type="entry name" value="TSP3_bac"/>
</dbReference>
<dbReference type="STRING" id="927083.DB32_000950"/>
<evidence type="ECO:0000313" key="8">
    <source>
        <dbReference type="Proteomes" id="UP000034883"/>
    </source>
</evidence>
<dbReference type="PANTHER" id="PTHR10199:SF119">
    <property type="entry name" value="RE20510P"/>
    <property type="match status" value="1"/>
</dbReference>
<evidence type="ECO:0000313" key="7">
    <source>
        <dbReference type="EMBL" id="AKF03801.1"/>
    </source>
</evidence>
<keyword evidence="8" id="KW-1185">Reference proteome</keyword>
<keyword evidence="3 6" id="KW-0732">Signal</keyword>
<dbReference type="OrthoDB" id="5488153at2"/>
<dbReference type="SUPFAM" id="SSF53300">
    <property type="entry name" value="vWA-like"/>
    <property type="match status" value="1"/>
</dbReference>
<dbReference type="PANTHER" id="PTHR10199">
    <property type="entry name" value="THROMBOSPONDIN"/>
    <property type="match status" value="1"/>
</dbReference>
<evidence type="ECO:0000256" key="3">
    <source>
        <dbReference type="ARBA" id="ARBA00022729"/>
    </source>
</evidence>
<dbReference type="Proteomes" id="UP000034883">
    <property type="component" value="Chromosome"/>
</dbReference>
<feature type="compositionally biased region" description="Basic and acidic residues" evidence="5">
    <location>
        <begin position="231"/>
        <end position="250"/>
    </location>
</feature>
<reference evidence="7 8" key="1">
    <citation type="submission" date="2015-03" db="EMBL/GenBank/DDBJ databases">
        <title>Genome assembly of Sandaracinus amylolyticus DSM 53668.</title>
        <authorList>
            <person name="Sharma G."/>
            <person name="Subramanian S."/>
        </authorList>
    </citation>
    <scope>NUCLEOTIDE SEQUENCE [LARGE SCALE GENOMIC DNA]</scope>
    <source>
        <strain evidence="7 8">DSM 53668</strain>
    </source>
</reference>
<feature type="region of interest" description="Disordered" evidence="5">
    <location>
        <begin position="22"/>
        <end position="264"/>
    </location>
</feature>
<keyword evidence="4" id="KW-0106">Calcium</keyword>
<feature type="signal peptide" evidence="6">
    <location>
        <begin position="1"/>
        <end position="23"/>
    </location>
</feature>
<dbReference type="KEGG" id="samy:DB32_000950"/>
<feature type="compositionally biased region" description="Basic and acidic residues" evidence="5">
    <location>
        <begin position="147"/>
        <end position="173"/>
    </location>
</feature>
<evidence type="ECO:0000256" key="2">
    <source>
        <dbReference type="ARBA" id="ARBA00022525"/>
    </source>
</evidence>
<sequence>MPYAVRRLLFTLSIALSLCTLSACDDPTPDRRRDGSVGDGAPAADEDGDGISDADEDRATNRDSDSDGTPDFRDDDSDGDGIFDRDEAGDTDPRTPPRDTDSDTRPDFIDDDSDNNGIPDLDEAPGDVDGDGRPNHADMDDDGDNLADARELRGALPPGDHDGDGTPDYHDPDADNDTILDGQEGDADTDGDGTPDFFDGDSDEDSIPDSIEAGDTDLVTPPVDTDEDGTDDFRDPDADADGISDRDEATMHGTRPNAADSDGDGISDLIEIAAGTNPLLMTDSPRTRGDFVFVVPYMMPPDPTRDTLSFRTSIQFADVYFLFDASGSMGEEQANLAAGVGTIMSNLTCTDTGTPCTRDAECGAGNICSPFTTTCIEDPATSSCILSVWTGAGQYGQAQGSGNLLINRTSLQENPATTSAGITLIPEDGGTEPLFGAVWAAVDPVGSPMPEMGCSPIAGLIGCAGYRADAVRILVAFSDEDSDGDVTATQAGTALRDRGVTFIGVASASAARGDMIELANASGSLNSSGMPLVFNANADGTGIDTVVTNAINEIVEGVPLRVTIEAADEPDDAGDALQFIERLETNTTGATCTAVPTEDANPAGDGVHDTFPSVTPGTRVCWDVVPRQNDTVMPTLTPQVFRARLTVRGDGSPLDSRIVYFLVPPRPPVIEGPG</sequence>
<feature type="compositionally biased region" description="Acidic residues" evidence="5">
    <location>
        <begin position="109"/>
        <end position="129"/>
    </location>
</feature>
<dbReference type="Pfam" id="PF18884">
    <property type="entry name" value="TSP3_bac"/>
    <property type="match status" value="2"/>
</dbReference>
<dbReference type="Gene3D" id="3.40.50.410">
    <property type="entry name" value="von Willebrand factor, type A domain"/>
    <property type="match status" value="1"/>
</dbReference>
<protein>
    <submittedName>
        <fullName evidence="7">Internalin</fullName>
    </submittedName>
</protein>
<dbReference type="InterPro" id="IPR036465">
    <property type="entry name" value="vWFA_dom_sf"/>
</dbReference>
<organism evidence="7 8">
    <name type="scientific">Sandaracinus amylolyticus</name>
    <dbReference type="NCBI Taxonomy" id="927083"/>
    <lineage>
        <taxon>Bacteria</taxon>
        <taxon>Pseudomonadati</taxon>
        <taxon>Myxococcota</taxon>
        <taxon>Polyangia</taxon>
        <taxon>Polyangiales</taxon>
        <taxon>Sandaracinaceae</taxon>
        <taxon>Sandaracinus</taxon>
    </lineage>
</organism>
<dbReference type="PROSITE" id="PS51257">
    <property type="entry name" value="PROKAR_LIPOPROTEIN"/>
    <property type="match status" value="1"/>
</dbReference>
<accession>A0A0F6YHA6</accession>
<feature type="compositionally biased region" description="Basic and acidic residues" evidence="5">
    <location>
        <begin position="82"/>
        <end position="108"/>
    </location>
</feature>
<evidence type="ECO:0000256" key="6">
    <source>
        <dbReference type="SAM" id="SignalP"/>
    </source>
</evidence>